<dbReference type="InterPro" id="IPR048924">
    <property type="entry name" value="BAHCC1-like_Tudor"/>
</dbReference>
<dbReference type="PANTHER" id="PTHR12505:SF22">
    <property type="entry name" value="BAH AND COILED-COIL DOMAIN-CONTAINING PROTEIN 1"/>
    <property type="match status" value="1"/>
</dbReference>
<reference evidence="4" key="1">
    <citation type="journal article" date="2006" name="Science">
        <title>Ancient noncoding elements conserved in the human genome.</title>
        <authorList>
            <person name="Venkatesh B."/>
            <person name="Kirkness E.F."/>
            <person name="Loh Y.H."/>
            <person name="Halpern A.L."/>
            <person name="Lee A.P."/>
            <person name="Johnson J."/>
            <person name="Dandona N."/>
            <person name="Viswanathan L.D."/>
            <person name="Tay A."/>
            <person name="Venter J.C."/>
            <person name="Strausberg R.L."/>
            <person name="Brenner S."/>
        </authorList>
    </citation>
    <scope>NUCLEOTIDE SEQUENCE [LARGE SCALE GENOMIC DNA]</scope>
</reference>
<feature type="region of interest" description="Disordered" evidence="1">
    <location>
        <begin position="1401"/>
        <end position="1430"/>
    </location>
</feature>
<dbReference type="InterPro" id="IPR043151">
    <property type="entry name" value="BAH_sf"/>
</dbReference>
<dbReference type="Gene3D" id="2.30.30.140">
    <property type="match status" value="1"/>
</dbReference>
<dbReference type="OMA" id="YKIQCTE"/>
<feature type="region of interest" description="Disordered" evidence="1">
    <location>
        <begin position="129"/>
        <end position="205"/>
    </location>
</feature>
<feature type="compositionally biased region" description="Acidic residues" evidence="1">
    <location>
        <begin position="2185"/>
        <end position="2195"/>
    </location>
</feature>
<dbReference type="SMART" id="SM00439">
    <property type="entry name" value="BAH"/>
    <property type="match status" value="1"/>
</dbReference>
<reference evidence="3" key="4">
    <citation type="submission" date="2025-08" db="UniProtKB">
        <authorList>
            <consortium name="Ensembl"/>
        </authorList>
    </citation>
    <scope>IDENTIFICATION</scope>
</reference>
<dbReference type="PROSITE" id="PS51038">
    <property type="entry name" value="BAH"/>
    <property type="match status" value="1"/>
</dbReference>
<feature type="region of interest" description="Disordered" evidence="1">
    <location>
        <begin position="1140"/>
        <end position="1183"/>
    </location>
</feature>
<dbReference type="Pfam" id="PF01426">
    <property type="entry name" value="BAH"/>
    <property type="match status" value="1"/>
</dbReference>
<dbReference type="GO" id="GO:0003682">
    <property type="term" value="F:chromatin binding"/>
    <property type="evidence" value="ECO:0007669"/>
    <property type="project" value="InterPro"/>
</dbReference>
<feature type="compositionally biased region" description="Polar residues" evidence="1">
    <location>
        <begin position="1220"/>
        <end position="1229"/>
    </location>
</feature>
<dbReference type="Ensembl" id="ENSCMIT00000045988.1">
    <property type="protein sequence ID" value="ENSCMIP00000045338.1"/>
    <property type="gene ID" value="ENSCMIG00000018714.1"/>
</dbReference>
<feature type="region of interest" description="Disordered" evidence="1">
    <location>
        <begin position="1019"/>
        <end position="1058"/>
    </location>
</feature>
<feature type="compositionally biased region" description="Basic and acidic residues" evidence="1">
    <location>
        <begin position="150"/>
        <end position="181"/>
    </location>
</feature>
<evidence type="ECO:0000313" key="4">
    <source>
        <dbReference type="Proteomes" id="UP000314986"/>
    </source>
</evidence>
<dbReference type="PANTHER" id="PTHR12505">
    <property type="entry name" value="PHD FINGER TRANSCRIPTION FACTOR"/>
    <property type="match status" value="1"/>
</dbReference>
<feature type="compositionally biased region" description="Basic and acidic residues" evidence="1">
    <location>
        <begin position="655"/>
        <end position="675"/>
    </location>
</feature>
<feature type="region of interest" description="Disordered" evidence="1">
    <location>
        <begin position="1646"/>
        <end position="1665"/>
    </location>
</feature>
<dbReference type="STRING" id="7868.ENSCMIP00000045338"/>
<feature type="region of interest" description="Disordered" evidence="1">
    <location>
        <begin position="2159"/>
        <end position="2195"/>
    </location>
</feature>
<feature type="compositionally biased region" description="Polar residues" evidence="1">
    <location>
        <begin position="182"/>
        <end position="191"/>
    </location>
</feature>
<dbReference type="Proteomes" id="UP000314986">
    <property type="component" value="Unassembled WGS sequence"/>
</dbReference>
<feature type="domain" description="BAH" evidence="2">
    <location>
        <begin position="2311"/>
        <end position="2431"/>
    </location>
</feature>
<feature type="compositionally biased region" description="Polar residues" evidence="1">
    <location>
        <begin position="1646"/>
        <end position="1656"/>
    </location>
</feature>
<dbReference type="Pfam" id="PF24912">
    <property type="entry name" value="SH3_TNRC18"/>
    <property type="match status" value="1"/>
</dbReference>
<feature type="region of interest" description="Disordered" evidence="1">
    <location>
        <begin position="927"/>
        <end position="972"/>
    </location>
</feature>
<evidence type="ECO:0000313" key="3">
    <source>
        <dbReference type="Ensembl" id="ENSCMIP00000045338.1"/>
    </source>
</evidence>
<reference evidence="4" key="3">
    <citation type="journal article" date="2014" name="Nature">
        <title>Elephant shark genome provides unique insights into gnathostome evolution.</title>
        <authorList>
            <consortium name="International Elephant Shark Genome Sequencing Consortium"/>
            <person name="Venkatesh B."/>
            <person name="Lee A.P."/>
            <person name="Ravi V."/>
            <person name="Maurya A.K."/>
            <person name="Lian M.M."/>
            <person name="Swann J.B."/>
            <person name="Ohta Y."/>
            <person name="Flajnik M.F."/>
            <person name="Sutoh Y."/>
            <person name="Kasahara M."/>
            <person name="Hoon S."/>
            <person name="Gangu V."/>
            <person name="Roy S.W."/>
            <person name="Irimia M."/>
            <person name="Korzh V."/>
            <person name="Kondrychyn I."/>
            <person name="Lim Z.W."/>
            <person name="Tay B.H."/>
            <person name="Tohari S."/>
            <person name="Kong K.W."/>
            <person name="Ho S."/>
            <person name="Lorente-Galdos B."/>
            <person name="Quilez J."/>
            <person name="Marques-Bonet T."/>
            <person name="Raney B.J."/>
            <person name="Ingham P.W."/>
            <person name="Tay A."/>
            <person name="Hillier L.W."/>
            <person name="Minx P."/>
            <person name="Boehm T."/>
            <person name="Wilson R.K."/>
            <person name="Brenner S."/>
            <person name="Warren W.C."/>
        </authorList>
    </citation>
    <scope>NUCLEOTIDE SEQUENCE [LARGE SCALE GENOMIC DNA]</scope>
</reference>
<organism evidence="3 4">
    <name type="scientific">Callorhinchus milii</name>
    <name type="common">Ghost shark</name>
    <dbReference type="NCBI Taxonomy" id="7868"/>
    <lineage>
        <taxon>Eukaryota</taxon>
        <taxon>Metazoa</taxon>
        <taxon>Chordata</taxon>
        <taxon>Craniata</taxon>
        <taxon>Vertebrata</taxon>
        <taxon>Chondrichthyes</taxon>
        <taxon>Holocephali</taxon>
        <taxon>Chimaeriformes</taxon>
        <taxon>Callorhinchidae</taxon>
        <taxon>Callorhinchus</taxon>
    </lineage>
</organism>
<reference evidence="3" key="5">
    <citation type="submission" date="2025-09" db="UniProtKB">
        <authorList>
            <consortium name="Ensembl"/>
        </authorList>
    </citation>
    <scope>IDENTIFICATION</scope>
</reference>
<dbReference type="CDD" id="cd04714">
    <property type="entry name" value="BAH_BAHCC1"/>
    <property type="match status" value="1"/>
</dbReference>
<name>A0A4W3K3D3_CALMI</name>
<feature type="region of interest" description="Disordered" evidence="1">
    <location>
        <begin position="2121"/>
        <end position="2147"/>
    </location>
</feature>
<keyword evidence="4" id="KW-1185">Reference proteome</keyword>
<feature type="region of interest" description="Disordered" evidence="1">
    <location>
        <begin position="691"/>
        <end position="718"/>
    </location>
</feature>
<sequence>RGVNLSLFVFALDAPGNALMGNSSATFMGSFLASSLGSAPAHPAGPTASPSEPAFRSPHSATSQIWFSHSHEVPGYSRFSGSLASTFLPMSHLDHHGNGNSVLYGQHHFYETQKDGFYLRNLPGQPTLLSTNHGFPSIPRNAPGHPNSCSRDREVSQSQKSIKESERLLSAKESGKERMSKSEGTSVSSQRTQKERHSEGDGKDRHKIVLPLMPDVRCKDDTTSMHGSICDNRNKHLNSCLTNSKVMNGDSSKNLLSSCTNIGGILPRQMDIHTPGRCTKESLRFERDFRENGSCGPMHSECSDSWQTAHHSSAYSVPSSLSNIPPPSSTASGTFPCLQVHSNLDLFYPNQEKAGRELKVTGPTFVPSVGHFHDKTGPFQVTAENCRVSRSIGKEKTHEKGTDRSDIRTIPSSHALLKADGKGMDWAHNSAMKSKQQCGSTGAQMVMPFTPQAAKGPSGKGSTYVMPQSQDCFCSKEMETCCAKLTHSGYMLDREHGHEVHERASKDSHGQKVARIRHQHHKLSEVEHIGSSSEMKRRPPELSCMSYNGSHLPPWQGHQIPMGEDRKNSYLDPFSSSLQQASMLSQGSVLNQDMLGQTDEVSAMKSLLKYSSSFPPGTQTLIVGQKTPFGGLGNIRASCVHQEIKFQSGKSHLDLERPDCAKGREGEPSHGDGEVRQPPVGIAVAVARQKDTHNKHEMPCGPDSSKHSRHMPGLKGPSRSTYIIDLEAEEENNHLREERMGLTRLDREREHLLRENKELMEFARIRPSSGCPGDLNPNLMVTGGSSIQASQLGTDHNAHPHLTPPHWLPRTGSPSVWMGGHSYGIGHPALHSNLPPGFPASMPSAMQTVFPLSQDPSAQLVILPTEPPAPHSTPHHLAEVIDPAHSLWPSIYPARAPTTHIQHPGQLSVYPRSQLLRQQELYMLQQQQQQQQQQQHQQQQREPVLERNRRSHKTVALNSPKSHSSPVILPPGMCSTKLSPCRHSPSLRPKSGCPTPQPTAMCPLPSCPTTTPAIVAQSPAIISPPSQNSARNETAEKRTEGQPPQDYPQSFEPVSLSLSPSLSLDLPPGYTYSNVAIGYTSPTPLVHSADLADPQTMQPVSTAAEPEQARTFTPGEQIHCETQQSTTLGDASPTDRHVIANELDPEEQNPRKTLRNPEEKKAGSTFPAENSTQGQLESSAQEKVECSRHLIAAQGTATDTGILGDESGQGSPLMEPPPQGSQFTTLTNDPVDVQNSDNSGPVIDTDFKKEWNIAKQVIEEKEEEGEDEEEEEIAHDAYERDEVFKWRLDCMAGMDALVAAGLSMGELLALESEVPRSSMPSSHTTTSTFYPCSGMHGIALLSELADLEHQRQMGDGTSQGNGTLSYTVCPLKAAIDRMDTQELEMRMRLAKLQRRYKEKQRELAKLQRRHDNERDENSRSPARRGPGRPRKRKLLSTVLSSFGQLSELVHCFNTQQIYFWSKCFHILRSELDRHMVQSCWITFFFLFPSLSLSLHSVDMSDDDDNYNSADSSDCIAELPMKELGLRTEYSPAPIPAEIGPSPSSIVKLEANQKAKKKKERQGTLGFCNADGDVKIKKRPARPGMDSSGTVKKLEKLPANKKKGIKMGEKPKKLKNAKGGAEVTIWRRLESNLRPLLYGERLFPSANSVPTQMASRSQAKKGSANRCKKITRKSKVLQAAFKVKGRAVSKLLESFAAEDDFEFDEDSSFSEEDENASVSCSAEMHLPRSCAIHKEDLKEGLQILIPKEDKLLYTMTHPHLVQITGERGNRQRIYSLEQLLQEAVLDVRPPSTRFLPPDTRVCAYWSQKSRCLYPGTVIQSREDCNLNDFVTVEFDDGDVGRISLSNIRLLPPEYKIQCTEPSPALLVSNGRRRIRRFCNEKQESAESSFRPVRQHSLQLNKTLGRKTSVKGKAGKGVLNSEVSTLLRAGHVLGKKTDALINWPGIAQTKKKALNKNTAILENLFQLNGSTRRMKVKERFLPMHGLPRPVFSSGFEVDSFSSIANTFGAFGGSPSLAANPKPLKSRKVEKLDMLAPKGGRKKSGMEFLVKLDHEGVMSPKTKNGKALLMSEKEFGVKLNTGYSQSVLVSKDRKGRVDLLKGKHAQLQNLPLRLAMTEYTGQSDFRMDCDSDSHSSYSDMDDEDENGNLRDSVTSRYMSRLSVSSSSSASSSSSTSGSTSTSSLCSSDNDDSSYSSDDDSTLLLQTCMTHPVPAMLAPSEPLQTETKMSPHSFSAKSVMPTNKAKLKRQEELSLQKAKELAKRQRLPSVENRPKISSFLPARQLWKWSGKPTQRRGMKGKAKKLYYKAIVRGKETICVGDCAVFLSVGRPNLPYIGRIESMWESWGSNMVVKVKWFYHPEETKLGKKSNDGKRALYQSCHEDENDVQTISHKCQVVNLEQYEQMIKTKKYQDSQDLYYLAGTYDPTIGRILNADGVPSLC</sequence>
<feature type="compositionally biased region" description="Polar residues" evidence="1">
    <location>
        <begin position="1167"/>
        <end position="1179"/>
    </location>
</feature>
<dbReference type="Gene3D" id="2.30.30.490">
    <property type="match status" value="1"/>
</dbReference>
<feature type="compositionally biased region" description="Polar residues" evidence="1">
    <location>
        <begin position="956"/>
        <end position="965"/>
    </location>
</feature>
<proteinExistence type="predicted"/>
<dbReference type="InterPro" id="IPR001025">
    <property type="entry name" value="BAH_dom"/>
</dbReference>
<dbReference type="InterPro" id="IPR056841">
    <property type="entry name" value="TNRC18_BAHCC1-like_SH3"/>
</dbReference>
<dbReference type="InterPro" id="IPR052429">
    <property type="entry name" value="BAH_domain_protein"/>
</dbReference>
<dbReference type="GeneTree" id="ENSGT00940000160116"/>
<evidence type="ECO:0000256" key="1">
    <source>
        <dbReference type="SAM" id="MobiDB-lite"/>
    </source>
</evidence>
<feature type="compositionally biased region" description="Basic and acidic residues" evidence="1">
    <location>
        <begin position="192"/>
        <end position="204"/>
    </location>
</feature>
<accession>A0A4W3K3D3</accession>
<feature type="region of interest" description="Disordered" evidence="1">
    <location>
        <begin position="1195"/>
        <end position="1229"/>
    </location>
</feature>
<feature type="compositionally biased region" description="Basic residues" evidence="1">
    <location>
        <begin position="1421"/>
        <end position="1430"/>
    </location>
</feature>
<feature type="compositionally biased region" description="Basic and acidic residues" evidence="1">
    <location>
        <begin position="1401"/>
        <end position="1418"/>
    </location>
</feature>
<dbReference type="InParanoid" id="A0A4W3K3D3"/>
<dbReference type="Pfam" id="PF21744">
    <property type="entry name" value="BAHCC1-like_Tudor"/>
    <property type="match status" value="1"/>
</dbReference>
<feature type="region of interest" description="Disordered" evidence="1">
    <location>
        <begin position="655"/>
        <end position="678"/>
    </location>
</feature>
<protein>
    <submittedName>
        <fullName evidence="3">BAH domain and coiled-coil containing 1</fullName>
    </submittedName>
</protein>
<feature type="compositionally biased region" description="Low complexity" evidence="1">
    <location>
        <begin position="2159"/>
        <end position="2184"/>
    </location>
</feature>
<evidence type="ECO:0000259" key="2">
    <source>
        <dbReference type="PROSITE" id="PS51038"/>
    </source>
</evidence>
<reference evidence="4" key="2">
    <citation type="journal article" date="2007" name="PLoS Biol.">
        <title>Survey sequencing and comparative analysis of the elephant shark (Callorhinchus milii) genome.</title>
        <authorList>
            <person name="Venkatesh B."/>
            <person name="Kirkness E.F."/>
            <person name="Loh Y.H."/>
            <person name="Halpern A.L."/>
            <person name="Lee A.P."/>
            <person name="Johnson J."/>
            <person name="Dandona N."/>
            <person name="Viswanathan L.D."/>
            <person name="Tay A."/>
            <person name="Venter J.C."/>
            <person name="Strausberg R.L."/>
            <person name="Brenner S."/>
        </authorList>
    </citation>
    <scope>NUCLEOTIDE SEQUENCE [LARGE SCALE GENOMIC DNA]</scope>
</reference>
<feature type="compositionally biased region" description="Low complexity" evidence="1">
    <location>
        <begin position="927"/>
        <end position="940"/>
    </location>
</feature>